<evidence type="ECO:0000256" key="5">
    <source>
        <dbReference type="ARBA" id="ARBA00022485"/>
    </source>
</evidence>
<evidence type="ECO:0000256" key="6">
    <source>
        <dbReference type="ARBA" id="ARBA00022723"/>
    </source>
</evidence>
<dbReference type="CDD" id="cd00056">
    <property type="entry name" value="ENDO3c"/>
    <property type="match status" value="1"/>
</dbReference>
<dbReference type="EC" id="3.2.2.31" evidence="3 13"/>
<comment type="similarity">
    <text evidence="2 13">Belongs to the Nth/MutY family.</text>
</comment>
<evidence type="ECO:0000256" key="13">
    <source>
        <dbReference type="RuleBase" id="RU365096"/>
    </source>
</evidence>
<dbReference type="SMART" id="SM00478">
    <property type="entry name" value="ENDO3c"/>
    <property type="match status" value="1"/>
</dbReference>
<dbReference type="InterPro" id="IPR011257">
    <property type="entry name" value="DNA_glycosylase"/>
</dbReference>
<dbReference type="GO" id="GO:0046872">
    <property type="term" value="F:metal ion binding"/>
    <property type="evidence" value="ECO:0007669"/>
    <property type="project" value="UniProtKB-UniRule"/>
</dbReference>
<keyword evidence="7 13" id="KW-0227">DNA damage</keyword>
<accession>A0A1Y2CUM8</accession>
<keyword evidence="8" id="KW-0378">Hydrolase</keyword>
<comment type="function">
    <text evidence="13">Adenine glycosylase active on G-A mispairs.</text>
</comment>
<comment type="catalytic activity">
    <reaction evidence="1 13">
        <text>Hydrolyzes free adenine bases from 7,8-dihydro-8-oxoguanine:adenine mismatched double-stranded DNA, leaving an apurinic site.</text>
        <dbReference type="EC" id="3.2.2.31"/>
    </reaction>
</comment>
<dbReference type="GO" id="GO:0051539">
    <property type="term" value="F:4 iron, 4 sulfur cluster binding"/>
    <property type="evidence" value="ECO:0007669"/>
    <property type="project" value="UniProtKB-UniRule"/>
</dbReference>
<evidence type="ECO:0000259" key="15">
    <source>
        <dbReference type="SMART" id="SM00478"/>
    </source>
</evidence>
<dbReference type="GO" id="GO:0034039">
    <property type="term" value="F:8-oxo-7,8-dihydroguanine DNA N-glycosylase activity"/>
    <property type="evidence" value="ECO:0007669"/>
    <property type="project" value="TreeGrafter"/>
</dbReference>
<dbReference type="EMBL" id="MCGO01000008">
    <property type="protein sequence ID" value="ORY50015.1"/>
    <property type="molecule type" value="Genomic_DNA"/>
</dbReference>
<evidence type="ECO:0000256" key="12">
    <source>
        <dbReference type="ARBA" id="ARBA00023295"/>
    </source>
</evidence>
<dbReference type="SMART" id="SM00525">
    <property type="entry name" value="FES"/>
    <property type="match status" value="1"/>
</dbReference>
<evidence type="ECO:0000256" key="8">
    <source>
        <dbReference type="ARBA" id="ARBA00022801"/>
    </source>
</evidence>
<evidence type="ECO:0000256" key="3">
    <source>
        <dbReference type="ARBA" id="ARBA00012045"/>
    </source>
</evidence>
<dbReference type="InterPro" id="IPR029119">
    <property type="entry name" value="MutY_C"/>
</dbReference>
<dbReference type="SUPFAM" id="SSF55811">
    <property type="entry name" value="Nudix"/>
    <property type="match status" value="1"/>
</dbReference>
<dbReference type="GO" id="GO:0032357">
    <property type="term" value="F:oxidized purine DNA binding"/>
    <property type="evidence" value="ECO:0007669"/>
    <property type="project" value="TreeGrafter"/>
</dbReference>
<dbReference type="CDD" id="cd03431">
    <property type="entry name" value="NUDIX_DNA_Glycosylase_C-MutY"/>
    <property type="match status" value="1"/>
</dbReference>
<dbReference type="InterPro" id="IPR004036">
    <property type="entry name" value="Endonuclease-III-like_CS2"/>
</dbReference>
<evidence type="ECO:0000256" key="4">
    <source>
        <dbReference type="ARBA" id="ARBA00022023"/>
    </source>
</evidence>
<keyword evidence="17" id="KW-1185">Reference proteome</keyword>
<dbReference type="InterPro" id="IPR015797">
    <property type="entry name" value="NUDIX_hydrolase-like_dom_sf"/>
</dbReference>
<dbReference type="OrthoDB" id="10248838at2759"/>
<dbReference type="AlphaFoldDB" id="A0A1Y2CUM8"/>
<gene>
    <name evidence="16" type="ORF">BCR33DRAFT_695147</name>
</gene>
<evidence type="ECO:0000256" key="14">
    <source>
        <dbReference type="SAM" id="MobiDB-lite"/>
    </source>
</evidence>
<organism evidence="16 17">
    <name type="scientific">Rhizoclosmatium globosum</name>
    <dbReference type="NCBI Taxonomy" id="329046"/>
    <lineage>
        <taxon>Eukaryota</taxon>
        <taxon>Fungi</taxon>
        <taxon>Fungi incertae sedis</taxon>
        <taxon>Chytridiomycota</taxon>
        <taxon>Chytridiomycota incertae sedis</taxon>
        <taxon>Chytridiomycetes</taxon>
        <taxon>Chytridiales</taxon>
        <taxon>Chytriomycetaceae</taxon>
        <taxon>Rhizoclosmatium</taxon>
    </lineage>
</organism>
<dbReference type="STRING" id="329046.A0A1Y2CUM8"/>
<keyword evidence="10" id="KW-0411">Iron-sulfur</keyword>
<evidence type="ECO:0000256" key="11">
    <source>
        <dbReference type="ARBA" id="ARBA00023204"/>
    </source>
</evidence>
<dbReference type="InterPro" id="IPR044298">
    <property type="entry name" value="MIG/MutY"/>
</dbReference>
<keyword evidence="9 13" id="KW-0408">Iron</keyword>
<dbReference type="PANTHER" id="PTHR42944">
    <property type="entry name" value="ADENINE DNA GLYCOSYLASE"/>
    <property type="match status" value="1"/>
</dbReference>
<dbReference type="InterPro" id="IPR003651">
    <property type="entry name" value="Endonuclease3_FeS-loop_motif"/>
</dbReference>
<evidence type="ECO:0000256" key="1">
    <source>
        <dbReference type="ARBA" id="ARBA00000843"/>
    </source>
</evidence>
<comment type="cofactor">
    <cofactor evidence="13">
        <name>[4Fe-4S] cluster</name>
        <dbReference type="ChEBI" id="CHEBI:49883"/>
    </cofactor>
    <text evidence="13">Binds 1 [4Fe-4S] cluster.</text>
</comment>
<reference evidence="16 17" key="1">
    <citation type="submission" date="2016-07" db="EMBL/GenBank/DDBJ databases">
        <title>Pervasive Adenine N6-methylation of Active Genes in Fungi.</title>
        <authorList>
            <consortium name="DOE Joint Genome Institute"/>
            <person name="Mondo S.J."/>
            <person name="Dannebaum R.O."/>
            <person name="Kuo R.C."/>
            <person name="Labutti K."/>
            <person name="Haridas S."/>
            <person name="Kuo A."/>
            <person name="Salamov A."/>
            <person name="Ahrendt S.R."/>
            <person name="Lipzen A."/>
            <person name="Sullivan W."/>
            <person name="Andreopoulos W.B."/>
            <person name="Clum A."/>
            <person name="Lindquist E."/>
            <person name="Daum C."/>
            <person name="Ramamoorthy G.K."/>
            <person name="Gryganskyi A."/>
            <person name="Culley D."/>
            <person name="Magnuson J.K."/>
            <person name="James T.Y."/>
            <person name="O'Malley M.A."/>
            <person name="Stajich J.E."/>
            <person name="Spatafora J.W."/>
            <person name="Visel A."/>
            <person name="Grigoriev I.V."/>
        </authorList>
    </citation>
    <scope>NUCLEOTIDE SEQUENCE [LARGE SCALE GENOMIC DNA]</scope>
    <source>
        <strain evidence="16 17">JEL800</strain>
    </source>
</reference>
<feature type="region of interest" description="Disordered" evidence="14">
    <location>
        <begin position="437"/>
        <end position="466"/>
    </location>
</feature>
<evidence type="ECO:0000256" key="9">
    <source>
        <dbReference type="ARBA" id="ARBA00023004"/>
    </source>
</evidence>
<dbReference type="Gene3D" id="1.10.340.30">
    <property type="entry name" value="Hypothetical protein, domain 2"/>
    <property type="match status" value="1"/>
</dbReference>
<proteinExistence type="inferred from homology"/>
<comment type="caution">
    <text evidence="16">The sequence shown here is derived from an EMBL/GenBank/DDBJ whole genome shotgun (WGS) entry which is preliminary data.</text>
</comment>
<dbReference type="PROSITE" id="PS01155">
    <property type="entry name" value="ENDONUCLEASE_III_2"/>
    <property type="match status" value="1"/>
</dbReference>
<keyword evidence="6" id="KW-0479">Metal-binding</keyword>
<dbReference type="InterPro" id="IPR003265">
    <property type="entry name" value="HhH-GPD_domain"/>
</dbReference>
<sequence>MPSHDPTYHTFPSDQEISTLQSSLLKWFDSEQRELPWRKPFTPTTNHTLQAQRAYEVWVSEIMSQQTRIATVIAYYEKWMAKWPTMESLAKATTEEVHEVWSGLGYYSRGTRMLEAAKIVVDRFKGRLPDDPVALEKEIPGVGKYTAGAIVSQAYNKPAALVDGNVIRVLSRMRSLGMDPKSKKAMETHWALAERILDHERPGDFNQGLMELGATVCTPQNPSCETCPVKLHCHAFEEMQAFASKAKDVLLTGKKSDRKRSLDDEEGSESHCESCLPPDVDIENCAVTRYPAIAKKKAADEKDVVVAILELPFADAPSKFLVAQRPPKGLLANLWDFPHIPIESSDGLEIFREPASLCNSIKVSFGGQVKHKTSLGSVVHLFSHIRLTMNVEWFVIDANDGLSPKLDDGKAWWTLDDMETGAVPVTLKKVVKIMTDKKKGVSSVTKKAKTSDKAQPSISKFFKPRQ</sequence>
<evidence type="ECO:0000256" key="7">
    <source>
        <dbReference type="ARBA" id="ARBA00022763"/>
    </source>
</evidence>
<name>A0A1Y2CUM8_9FUNG</name>
<dbReference type="InterPro" id="IPR023170">
    <property type="entry name" value="HhH_base_excis_C"/>
</dbReference>
<dbReference type="Pfam" id="PF14815">
    <property type="entry name" value="NUDIX_4"/>
    <property type="match status" value="1"/>
</dbReference>
<dbReference type="GO" id="GO:0005634">
    <property type="term" value="C:nucleus"/>
    <property type="evidence" value="ECO:0007669"/>
    <property type="project" value="TreeGrafter"/>
</dbReference>
<dbReference type="SUPFAM" id="SSF48150">
    <property type="entry name" value="DNA-glycosylase"/>
    <property type="match status" value="1"/>
</dbReference>
<dbReference type="FunFam" id="1.10.1670.10:FF:000002">
    <property type="entry name" value="Adenine DNA glycosylase"/>
    <property type="match status" value="1"/>
</dbReference>
<evidence type="ECO:0000256" key="2">
    <source>
        <dbReference type="ARBA" id="ARBA00008343"/>
    </source>
</evidence>
<dbReference type="GO" id="GO:0006298">
    <property type="term" value="P:mismatch repair"/>
    <property type="evidence" value="ECO:0007669"/>
    <property type="project" value="TreeGrafter"/>
</dbReference>
<dbReference type="GO" id="GO:0006285">
    <property type="term" value="P:base-excision repair, AP site formation"/>
    <property type="evidence" value="ECO:0007669"/>
    <property type="project" value="UniProtKB-ARBA"/>
</dbReference>
<feature type="domain" description="HhH-GPD" evidence="15">
    <location>
        <begin position="63"/>
        <end position="215"/>
    </location>
</feature>
<dbReference type="GO" id="GO:0035485">
    <property type="term" value="F:adenine/guanine mispair binding"/>
    <property type="evidence" value="ECO:0007669"/>
    <property type="project" value="TreeGrafter"/>
</dbReference>
<dbReference type="GO" id="GO:0000701">
    <property type="term" value="F:purine-specific mismatch base pair DNA N-glycosylase activity"/>
    <property type="evidence" value="ECO:0007669"/>
    <property type="project" value="UniProtKB-EC"/>
</dbReference>
<dbReference type="PANTHER" id="PTHR42944:SF1">
    <property type="entry name" value="ADENINE DNA GLYCOSYLASE"/>
    <property type="match status" value="1"/>
</dbReference>
<dbReference type="Gene3D" id="1.10.1670.10">
    <property type="entry name" value="Helix-hairpin-Helix base-excision DNA repair enzymes (C-terminal)"/>
    <property type="match status" value="1"/>
</dbReference>
<keyword evidence="5" id="KW-0004">4Fe-4S</keyword>
<dbReference type="FunFam" id="1.10.340.30:FF:000002">
    <property type="entry name" value="Adenine DNA glycosylase"/>
    <property type="match status" value="1"/>
</dbReference>
<keyword evidence="12 13" id="KW-0326">Glycosidase</keyword>
<dbReference type="Proteomes" id="UP000193642">
    <property type="component" value="Unassembled WGS sequence"/>
</dbReference>
<dbReference type="Pfam" id="PF00730">
    <property type="entry name" value="HhH-GPD"/>
    <property type="match status" value="1"/>
</dbReference>
<protein>
    <recommendedName>
        <fullName evidence="4 13">Adenine DNA glycosylase</fullName>
        <ecNumber evidence="3 13">3.2.2.31</ecNumber>
    </recommendedName>
</protein>
<dbReference type="Gene3D" id="3.90.79.10">
    <property type="entry name" value="Nucleoside Triphosphate Pyrophosphohydrolase"/>
    <property type="match status" value="1"/>
</dbReference>
<evidence type="ECO:0000313" key="16">
    <source>
        <dbReference type="EMBL" id="ORY50015.1"/>
    </source>
</evidence>
<evidence type="ECO:0000313" key="17">
    <source>
        <dbReference type="Proteomes" id="UP000193642"/>
    </source>
</evidence>
<evidence type="ECO:0000256" key="10">
    <source>
        <dbReference type="ARBA" id="ARBA00023014"/>
    </source>
</evidence>
<keyword evidence="11" id="KW-0234">DNA repair</keyword>